<dbReference type="SUPFAM" id="SSF51735">
    <property type="entry name" value="NAD(P)-binding Rossmann-fold domains"/>
    <property type="match status" value="1"/>
</dbReference>
<dbReference type="EMBL" id="FCNP01000030">
    <property type="protein sequence ID" value="CVI57580.1"/>
    <property type="molecule type" value="Genomic_DNA"/>
</dbReference>
<dbReference type="EC" id="1.1.1.281" evidence="2"/>
<dbReference type="PANTHER" id="PTHR43000">
    <property type="entry name" value="DTDP-D-GLUCOSE 4,6-DEHYDRATASE-RELATED"/>
    <property type="match status" value="1"/>
</dbReference>
<comment type="caution">
    <text evidence="2">The sequence shown here is derived from an EMBL/GenBank/DDBJ whole genome shotgun (WGS) entry which is preliminary data.</text>
</comment>
<dbReference type="GO" id="GO:0033705">
    <property type="term" value="F:GDP-4-dehydro-6-deoxy-D-mannose reductase activity"/>
    <property type="evidence" value="ECO:0007669"/>
    <property type="project" value="UniProtKB-EC"/>
</dbReference>
<name>A0A1S7TTB9_9HYPH</name>
<feature type="domain" description="NAD(P)-binding" evidence="1">
    <location>
        <begin position="13"/>
        <end position="321"/>
    </location>
</feature>
<reference evidence="2" key="1">
    <citation type="submission" date="2016-01" db="EMBL/GenBank/DDBJ databases">
        <authorList>
            <person name="Regsiter A."/>
            <person name="william w."/>
        </authorList>
    </citation>
    <scope>NUCLEOTIDE SEQUENCE</scope>
    <source>
        <strain evidence="2">NCPPB 1641</strain>
    </source>
</reference>
<accession>A0A1S7TTB9</accession>
<dbReference type="Pfam" id="PF16363">
    <property type="entry name" value="GDP_Man_Dehyd"/>
    <property type="match status" value="1"/>
</dbReference>
<sequence length="331" mass="35673">MAQQNSVSNPRILITGANGFVGRWLREELQKVLPPAAQIISTFKGGGNDIAAQSQGTEVSIALNIEDEEAVSQVIETWRPTVVIHLAAVSHVLEASASPKQTFAVNLNGTIALACSVRKFCPEALFLNIGSSEVYGSSFIGATMPLDEETLLAPTNVYATSKAAADLFIGQMSKSGLNAVRFRPFNHTGPGQAENFVVSGFAAQIARIEKGLQPPIIKVGNLEAQRDFTDVRDIVSAYVAAALLPPERFKDGVIINLSSGTARRIGDILDSLLAMSQVKIQVLEDPARMRASEVSYVAGSSAKAGHLLQWSPQIPWETTLRSVLDYWRARE</sequence>
<evidence type="ECO:0000259" key="1">
    <source>
        <dbReference type="Pfam" id="PF16363"/>
    </source>
</evidence>
<dbReference type="Proteomes" id="UP000192140">
    <property type="component" value="Unassembled WGS sequence"/>
</dbReference>
<keyword evidence="2" id="KW-0560">Oxidoreductase</keyword>
<evidence type="ECO:0000313" key="3">
    <source>
        <dbReference type="Proteomes" id="UP000192140"/>
    </source>
</evidence>
<dbReference type="InterPro" id="IPR016040">
    <property type="entry name" value="NAD(P)-bd_dom"/>
</dbReference>
<dbReference type="RefSeq" id="WP_080853503.1">
    <property type="nucleotide sequence ID" value="NZ_LT009776.1"/>
</dbReference>
<dbReference type="Gene3D" id="3.40.50.720">
    <property type="entry name" value="NAD(P)-binding Rossmann-like Domain"/>
    <property type="match status" value="1"/>
</dbReference>
<keyword evidence="3" id="KW-1185">Reference proteome</keyword>
<dbReference type="AlphaFoldDB" id="A0A1S7TTB9"/>
<protein>
    <submittedName>
        <fullName evidence="2">GDP-6-deoxy-D-mannose reductase</fullName>
        <ecNumber evidence="2">1.1.1.281</ecNumber>
    </submittedName>
</protein>
<dbReference type="Gene3D" id="3.90.25.10">
    <property type="entry name" value="UDP-galactose 4-epimerase, domain 1"/>
    <property type="match status" value="1"/>
</dbReference>
<gene>
    <name evidence="2" type="primary">rmd</name>
    <name evidence="2" type="ORF">AGR7A_Lc10275</name>
</gene>
<proteinExistence type="predicted"/>
<dbReference type="InterPro" id="IPR036291">
    <property type="entry name" value="NAD(P)-bd_dom_sf"/>
</dbReference>
<evidence type="ECO:0000313" key="2">
    <source>
        <dbReference type="EMBL" id="CVI57580.1"/>
    </source>
</evidence>
<organism evidence="2 3">
    <name type="scientific">Agrobacterium deltaense NCPPB 1641</name>
    <dbReference type="NCBI Taxonomy" id="1183425"/>
    <lineage>
        <taxon>Bacteria</taxon>
        <taxon>Pseudomonadati</taxon>
        <taxon>Pseudomonadota</taxon>
        <taxon>Alphaproteobacteria</taxon>
        <taxon>Hyphomicrobiales</taxon>
        <taxon>Rhizobiaceae</taxon>
        <taxon>Rhizobium/Agrobacterium group</taxon>
        <taxon>Agrobacterium</taxon>
    </lineage>
</organism>